<dbReference type="STRING" id="34508.A0A4V6I7F7"/>
<comment type="similarity">
    <text evidence="1 7">Belongs to the ATP:guanido phosphotransferase family.</text>
</comment>
<dbReference type="EC" id="2.7.3.3" evidence="2"/>
<proteinExistence type="inferred from homology"/>
<dbReference type="PROSITE" id="PS51510">
    <property type="entry name" value="PHOSPHAGEN_KINASE_C"/>
    <property type="match status" value="1"/>
</dbReference>
<dbReference type="FunFam" id="1.10.135.10:FF:000003">
    <property type="entry name" value="Three-domain arginine kinase"/>
    <property type="match status" value="1"/>
</dbReference>
<dbReference type="Gene3D" id="1.10.135.10">
    <property type="entry name" value="ATP:guanido phosphotransferase, N-terminal domain"/>
    <property type="match status" value="1"/>
</dbReference>
<dbReference type="PROSITE" id="PS51509">
    <property type="entry name" value="PHOSPHAGEN_KINASE_N"/>
    <property type="match status" value="1"/>
</dbReference>
<feature type="compositionally biased region" description="Basic residues" evidence="9">
    <location>
        <begin position="313"/>
        <end position="326"/>
    </location>
</feature>
<evidence type="ECO:0000256" key="3">
    <source>
        <dbReference type="ARBA" id="ARBA00022679"/>
    </source>
</evidence>
<keyword evidence="13" id="KW-1185">Reference proteome</keyword>
<dbReference type="InterPro" id="IPR000749">
    <property type="entry name" value="ATP-guanido_PTrfase"/>
</dbReference>
<feature type="domain" description="Phosphagen kinase C-terminal" evidence="11">
    <location>
        <begin position="121"/>
        <end position="179"/>
    </location>
</feature>
<organism evidence="12 13">
    <name type="scientific">Steinernema carpocapsae</name>
    <name type="common">Entomopathogenic nematode</name>
    <dbReference type="NCBI Taxonomy" id="34508"/>
    <lineage>
        <taxon>Eukaryota</taxon>
        <taxon>Metazoa</taxon>
        <taxon>Ecdysozoa</taxon>
        <taxon>Nematoda</taxon>
        <taxon>Chromadorea</taxon>
        <taxon>Rhabditida</taxon>
        <taxon>Tylenchina</taxon>
        <taxon>Panagrolaimomorpha</taxon>
        <taxon>Strongyloidoidea</taxon>
        <taxon>Steinernematidae</taxon>
        <taxon>Steinernema</taxon>
    </lineage>
</organism>
<feature type="compositionally biased region" description="Basic and acidic residues" evidence="9">
    <location>
        <begin position="289"/>
        <end position="312"/>
    </location>
</feature>
<evidence type="ECO:0000256" key="8">
    <source>
        <dbReference type="PROSITE-ProRule" id="PRU00843"/>
    </source>
</evidence>
<feature type="binding site" evidence="8">
    <location>
        <begin position="124"/>
        <end position="128"/>
    </location>
    <ligand>
        <name>ATP</name>
        <dbReference type="ChEBI" id="CHEBI:30616"/>
    </ligand>
</feature>
<evidence type="ECO:0000259" key="11">
    <source>
        <dbReference type="PROSITE" id="PS51510"/>
    </source>
</evidence>
<dbReference type="InterPro" id="IPR036802">
    <property type="entry name" value="ATP-guanido_PTrfase_N_sf"/>
</dbReference>
<feature type="region of interest" description="Disordered" evidence="9">
    <location>
        <begin position="168"/>
        <end position="262"/>
    </location>
</feature>
<dbReference type="GO" id="GO:0046314">
    <property type="term" value="P:phosphocreatine biosynthetic process"/>
    <property type="evidence" value="ECO:0007669"/>
    <property type="project" value="InterPro"/>
</dbReference>
<dbReference type="GO" id="GO:0005615">
    <property type="term" value="C:extracellular space"/>
    <property type="evidence" value="ECO:0007669"/>
    <property type="project" value="TreeGrafter"/>
</dbReference>
<evidence type="ECO:0000256" key="9">
    <source>
        <dbReference type="SAM" id="MobiDB-lite"/>
    </source>
</evidence>
<evidence type="ECO:0000259" key="10">
    <source>
        <dbReference type="PROSITE" id="PS51509"/>
    </source>
</evidence>
<dbReference type="PANTHER" id="PTHR11547">
    <property type="entry name" value="ARGININE OR CREATINE KINASE"/>
    <property type="match status" value="1"/>
</dbReference>
<dbReference type="PANTHER" id="PTHR11547:SF38">
    <property type="entry name" value="ARGININE KINASE 1-RELATED"/>
    <property type="match status" value="1"/>
</dbReference>
<keyword evidence="6 8" id="KW-0067">ATP-binding</keyword>
<evidence type="ECO:0000256" key="6">
    <source>
        <dbReference type="ARBA" id="ARBA00022840"/>
    </source>
</evidence>
<dbReference type="SUPFAM" id="SSF55931">
    <property type="entry name" value="Glutamine synthetase/guanido kinase"/>
    <property type="match status" value="1"/>
</dbReference>
<dbReference type="Proteomes" id="UP000298663">
    <property type="component" value="Unassembled WGS sequence"/>
</dbReference>
<sequence>MVDASTVQKIEEGFEKLQEATECHSLLKKYLTKEVVDELKEKRTVLGATLLDVIQSGVENLDSGVGVYAPDAEAYTLFKRLFDPLIEDYHNGFGADKKQPETFLGEGKTAELEDLDPEGEFINSTRIRCGRSLEGYPFNPCLTEKNYLEMEAKVKKVFDELEDGELQGTYYPLDGMTKECRRSSSRTTSSSRRATGFCKPRTRAASGPRAAESSTTPEDLPRVGERGGPPPHHLDAEGRQRRPGARAPDQGRQGHPGPGALFPRRASRLAYLLPQQPGYHRPRVCPHPTAEDQHPAGLQDDLRRPRAPDPWHPRRALGVRRRRLRHLQQGPPRTHRV</sequence>
<evidence type="ECO:0000256" key="5">
    <source>
        <dbReference type="ARBA" id="ARBA00022777"/>
    </source>
</evidence>
<dbReference type="Pfam" id="PF02807">
    <property type="entry name" value="ATP-gua_PtransN"/>
    <property type="match status" value="1"/>
</dbReference>
<keyword evidence="5 8" id="KW-0418">Kinase</keyword>
<evidence type="ECO:0000313" key="13">
    <source>
        <dbReference type="Proteomes" id="UP000298663"/>
    </source>
</evidence>
<protein>
    <recommendedName>
        <fullName evidence="2">arginine kinase</fullName>
        <ecNumber evidence="2">2.7.3.3</ecNumber>
    </recommendedName>
</protein>
<dbReference type="GO" id="GO:0005524">
    <property type="term" value="F:ATP binding"/>
    <property type="evidence" value="ECO:0007669"/>
    <property type="project" value="UniProtKB-UniRule"/>
</dbReference>
<keyword evidence="3 8" id="KW-0808">Transferase</keyword>
<dbReference type="InterPro" id="IPR014746">
    <property type="entry name" value="Gln_synth/guanido_kin_cat_dom"/>
</dbReference>
<gene>
    <name evidence="12" type="ORF">L596_001591</name>
</gene>
<evidence type="ECO:0000256" key="1">
    <source>
        <dbReference type="ARBA" id="ARBA00006798"/>
    </source>
</evidence>
<feature type="compositionally biased region" description="Low complexity" evidence="9">
    <location>
        <begin position="327"/>
        <end position="337"/>
    </location>
</feature>
<dbReference type="OrthoDB" id="430219at2759"/>
<keyword evidence="4 8" id="KW-0547">Nucleotide-binding</keyword>
<evidence type="ECO:0000256" key="7">
    <source>
        <dbReference type="PROSITE-ProRule" id="PRU00842"/>
    </source>
</evidence>
<dbReference type="Gene3D" id="3.30.590.10">
    <property type="entry name" value="Glutamine synthetase/guanido kinase, catalytic domain"/>
    <property type="match status" value="1"/>
</dbReference>
<comment type="caution">
    <text evidence="12">The sequence shown here is derived from an EMBL/GenBank/DDBJ whole genome shotgun (WGS) entry which is preliminary data.</text>
</comment>
<comment type="caution">
    <text evidence="8">Lacks conserved residue(s) required for the propagation of feature annotation.</text>
</comment>
<dbReference type="GO" id="GO:0004111">
    <property type="term" value="F:creatine kinase activity"/>
    <property type="evidence" value="ECO:0007669"/>
    <property type="project" value="InterPro"/>
</dbReference>
<dbReference type="GO" id="GO:0004054">
    <property type="term" value="F:arginine kinase activity"/>
    <property type="evidence" value="ECO:0007669"/>
    <property type="project" value="UniProtKB-EC"/>
</dbReference>
<evidence type="ECO:0000256" key="4">
    <source>
        <dbReference type="ARBA" id="ARBA00022741"/>
    </source>
</evidence>
<reference evidence="12 13" key="1">
    <citation type="journal article" date="2015" name="Genome Biol.">
        <title>Comparative genomics of Steinernema reveals deeply conserved gene regulatory networks.</title>
        <authorList>
            <person name="Dillman A.R."/>
            <person name="Macchietto M."/>
            <person name="Porter C.F."/>
            <person name="Rogers A."/>
            <person name="Williams B."/>
            <person name="Antoshechkin I."/>
            <person name="Lee M.M."/>
            <person name="Goodwin Z."/>
            <person name="Lu X."/>
            <person name="Lewis E.E."/>
            <person name="Goodrich-Blair H."/>
            <person name="Stock S.P."/>
            <person name="Adams B.J."/>
            <person name="Sternberg P.W."/>
            <person name="Mortazavi A."/>
        </authorList>
    </citation>
    <scope>NUCLEOTIDE SEQUENCE [LARGE SCALE GENOMIC DNA]</scope>
    <source>
        <strain evidence="12 13">ALL</strain>
    </source>
</reference>
<dbReference type="EMBL" id="AZBU02000001">
    <property type="protein sequence ID" value="TMS33903.1"/>
    <property type="molecule type" value="Genomic_DNA"/>
</dbReference>
<name>A0A4V6I7F7_STECR</name>
<dbReference type="InterPro" id="IPR022414">
    <property type="entry name" value="ATP-guanido_PTrfase_cat"/>
</dbReference>
<feature type="region of interest" description="Disordered" evidence="9">
    <location>
        <begin position="277"/>
        <end position="337"/>
    </location>
</feature>
<dbReference type="AlphaFoldDB" id="A0A4V6I7F7"/>
<evidence type="ECO:0000256" key="2">
    <source>
        <dbReference type="ARBA" id="ARBA00012230"/>
    </source>
</evidence>
<dbReference type="SUPFAM" id="SSF48034">
    <property type="entry name" value="Guanido kinase N-terminal domain"/>
    <property type="match status" value="1"/>
</dbReference>
<feature type="domain" description="Phosphagen kinase N-terminal" evidence="10">
    <location>
        <begin position="9"/>
        <end position="91"/>
    </location>
</feature>
<reference evidence="12 13" key="2">
    <citation type="journal article" date="2019" name="G3 (Bethesda)">
        <title>Hybrid Assembly of the Genome of the Entomopathogenic Nematode Steinernema carpocapsae Identifies the X-Chromosome.</title>
        <authorList>
            <person name="Serra L."/>
            <person name="Macchietto M."/>
            <person name="Macias-Munoz A."/>
            <person name="McGill C.J."/>
            <person name="Rodriguez I.M."/>
            <person name="Rodriguez B."/>
            <person name="Murad R."/>
            <person name="Mortazavi A."/>
        </authorList>
    </citation>
    <scope>NUCLEOTIDE SEQUENCE [LARGE SCALE GENOMIC DNA]</scope>
    <source>
        <strain evidence="12 13">ALL</strain>
    </source>
</reference>
<evidence type="ECO:0000313" key="12">
    <source>
        <dbReference type="EMBL" id="TMS33903.1"/>
    </source>
</evidence>
<dbReference type="InterPro" id="IPR022413">
    <property type="entry name" value="ATP-guanido_PTrfase_N"/>
</dbReference>
<accession>A0A4V6I7F7</accession>